<evidence type="ECO:0000313" key="1">
    <source>
        <dbReference type="EMBL" id="MDS0256052.1"/>
    </source>
</evidence>
<sequence>MTERDGTVQRLRVRDRGGRECRYCSKVFVPHPGFADHEDRCQLNPMSRPHITGTAVAVMGGGQ</sequence>
<gene>
    <name evidence="1" type="ORF">NC662_20345</name>
</gene>
<keyword evidence="2" id="KW-1185">Reference proteome</keyword>
<accession>A0ABU2F652</accession>
<evidence type="ECO:0000313" key="2">
    <source>
        <dbReference type="Proteomes" id="UP001248536"/>
    </source>
</evidence>
<evidence type="ECO:0008006" key="3">
    <source>
        <dbReference type="Google" id="ProtNLM"/>
    </source>
</evidence>
<proteinExistence type="predicted"/>
<name>A0ABU2F652_HALAR</name>
<organism evidence="1 2">
    <name type="scientific">Haloarcula argentinensis</name>
    <dbReference type="NCBI Taxonomy" id="43776"/>
    <lineage>
        <taxon>Archaea</taxon>
        <taxon>Methanobacteriati</taxon>
        <taxon>Methanobacteriota</taxon>
        <taxon>Stenosarchaea group</taxon>
        <taxon>Halobacteria</taxon>
        <taxon>Halobacteriales</taxon>
        <taxon>Haloarculaceae</taxon>
        <taxon>Haloarcula</taxon>
    </lineage>
</organism>
<dbReference type="Proteomes" id="UP001248536">
    <property type="component" value="Unassembled WGS sequence"/>
</dbReference>
<comment type="caution">
    <text evidence="1">The sequence shown here is derived from an EMBL/GenBank/DDBJ whole genome shotgun (WGS) entry which is preliminary data.</text>
</comment>
<reference evidence="1 2" key="1">
    <citation type="submission" date="2022-06" db="EMBL/GenBank/DDBJ databases">
        <title>Haloarcula sp. a new haloarchaeum isolate from saline soil.</title>
        <authorList>
            <person name="Strakova D."/>
            <person name="Galisteo C."/>
            <person name="Sanchez-Porro C."/>
            <person name="Ventosa A."/>
        </authorList>
    </citation>
    <scope>NUCLEOTIDE SEQUENCE [LARGE SCALE GENOMIC DNA]</scope>
    <source>
        <strain evidence="1 2">JCM 15760</strain>
    </source>
</reference>
<dbReference type="RefSeq" id="WP_311241401.1">
    <property type="nucleotide sequence ID" value="NZ_BAABDY010000009.1"/>
</dbReference>
<dbReference type="EMBL" id="JAMQCP010000007">
    <property type="protein sequence ID" value="MDS0256052.1"/>
    <property type="molecule type" value="Genomic_DNA"/>
</dbReference>
<protein>
    <recommendedName>
        <fullName evidence="3">C2H2-type domain-containing protein</fullName>
    </recommendedName>
</protein>